<comment type="caution">
    <text evidence="3">The sequence shown here is derived from an EMBL/GenBank/DDBJ whole genome shotgun (WGS) entry which is preliminary data.</text>
</comment>
<feature type="region of interest" description="Disordered" evidence="1">
    <location>
        <begin position="1"/>
        <end position="21"/>
    </location>
</feature>
<gene>
    <name evidence="3" type="ORF">EVAR_96140_1</name>
</gene>
<keyword evidence="2" id="KW-0472">Membrane</keyword>
<keyword evidence="4" id="KW-1185">Reference proteome</keyword>
<accession>A0A4C2A7P3</accession>
<evidence type="ECO:0000256" key="2">
    <source>
        <dbReference type="SAM" id="Phobius"/>
    </source>
</evidence>
<dbReference type="EMBL" id="BGZK01002737">
    <property type="protein sequence ID" value="GBP96118.1"/>
    <property type="molecule type" value="Genomic_DNA"/>
</dbReference>
<protein>
    <submittedName>
        <fullName evidence="3">Uncharacterized protein</fullName>
    </submittedName>
</protein>
<dbReference type="Proteomes" id="UP000299102">
    <property type="component" value="Unassembled WGS sequence"/>
</dbReference>
<organism evidence="3 4">
    <name type="scientific">Eumeta variegata</name>
    <name type="common">Bagworm moth</name>
    <name type="synonym">Eumeta japonica</name>
    <dbReference type="NCBI Taxonomy" id="151549"/>
    <lineage>
        <taxon>Eukaryota</taxon>
        <taxon>Metazoa</taxon>
        <taxon>Ecdysozoa</taxon>
        <taxon>Arthropoda</taxon>
        <taxon>Hexapoda</taxon>
        <taxon>Insecta</taxon>
        <taxon>Pterygota</taxon>
        <taxon>Neoptera</taxon>
        <taxon>Endopterygota</taxon>
        <taxon>Lepidoptera</taxon>
        <taxon>Glossata</taxon>
        <taxon>Ditrysia</taxon>
        <taxon>Tineoidea</taxon>
        <taxon>Psychidae</taxon>
        <taxon>Oiketicinae</taxon>
        <taxon>Eumeta</taxon>
    </lineage>
</organism>
<feature type="transmembrane region" description="Helical" evidence="2">
    <location>
        <begin position="63"/>
        <end position="85"/>
    </location>
</feature>
<evidence type="ECO:0000313" key="4">
    <source>
        <dbReference type="Proteomes" id="UP000299102"/>
    </source>
</evidence>
<keyword evidence="2" id="KW-0812">Transmembrane</keyword>
<dbReference type="AlphaFoldDB" id="A0A4C2A7P3"/>
<evidence type="ECO:0000313" key="3">
    <source>
        <dbReference type="EMBL" id="GBP96118.1"/>
    </source>
</evidence>
<evidence type="ECO:0000256" key="1">
    <source>
        <dbReference type="SAM" id="MobiDB-lite"/>
    </source>
</evidence>
<sequence>MSTKPPGAGRGGGRAGATGTAPRNEHYRIQLNIKYLRFSFRAFARRRARPRVESVPKASGIELYFLFMFTFFIVLGLACLVAAVVPAARPRPASSSATEPFREDTPLSRRPHPDAFKLMLLDGDLPAVPRQAILIPFRTLNTLLSAAPVHAAVR</sequence>
<proteinExistence type="predicted"/>
<reference evidence="3 4" key="1">
    <citation type="journal article" date="2019" name="Commun. Biol.">
        <title>The bagworm genome reveals a unique fibroin gene that provides high tensile strength.</title>
        <authorList>
            <person name="Kono N."/>
            <person name="Nakamura H."/>
            <person name="Ohtoshi R."/>
            <person name="Tomita M."/>
            <person name="Numata K."/>
            <person name="Arakawa K."/>
        </authorList>
    </citation>
    <scope>NUCLEOTIDE SEQUENCE [LARGE SCALE GENOMIC DNA]</scope>
</reference>
<name>A0A4C2A7P3_EUMVA</name>
<keyword evidence="2" id="KW-1133">Transmembrane helix</keyword>